<evidence type="ECO:0000313" key="2">
    <source>
        <dbReference type="Proteomes" id="UP000019149"/>
    </source>
</evidence>
<dbReference type="RefSeq" id="XP_024345751.1">
    <property type="nucleotide sequence ID" value="XM_024499830.1"/>
</dbReference>
<comment type="caution">
    <text evidence="1">The sequence shown here is derived from an EMBL/GenBank/DDBJ whole genome shotgun (WGS) entry which is preliminary data.</text>
</comment>
<sequence length="316" mass="36721">MLPAATVTSISRNDAMRKWWGLILYRAHEFSKNSDDAPKKDGRQRRHQIRSSGYLLKAQPSNAKLDTKNWDKRLFKVSPHMCEFALCYTYASWKHLLNVSINSSVAKRNKDLQMSPNISVSFRKPNNLNWCFALNGLNDEKLAKSSASEGLQHKLRHAELEQKSWSFNTINISELKNLAPRVASVIRSIGPKKYSLTCDCKQPLREGWLNTPEHLLLAALYMEKFSYCDDRSDYTSSFAVDDVRSRTRFVFPDQLSNIINLPRCSKYRLFEYISCTNFVVQNKRLTSKLRSYTFIFTYAIQNSKFCNSYNHSFLYL</sequence>
<dbReference type="KEGG" id="egl:EGR_10581"/>
<organism evidence="1 2">
    <name type="scientific">Echinococcus granulosus</name>
    <name type="common">Hydatid tapeworm</name>
    <dbReference type="NCBI Taxonomy" id="6210"/>
    <lineage>
        <taxon>Eukaryota</taxon>
        <taxon>Metazoa</taxon>
        <taxon>Spiralia</taxon>
        <taxon>Lophotrochozoa</taxon>
        <taxon>Platyhelminthes</taxon>
        <taxon>Cestoda</taxon>
        <taxon>Eucestoda</taxon>
        <taxon>Cyclophyllidea</taxon>
        <taxon>Taeniidae</taxon>
        <taxon>Echinococcus</taxon>
        <taxon>Echinococcus granulosus group</taxon>
    </lineage>
</organism>
<name>W6U0C1_ECHGR</name>
<dbReference type="GeneID" id="36346296"/>
<dbReference type="EMBL" id="APAU02000237">
    <property type="protein sequence ID" value="EUB54555.1"/>
    <property type="molecule type" value="Genomic_DNA"/>
</dbReference>
<dbReference type="CTD" id="36346296"/>
<keyword evidence="2" id="KW-1185">Reference proteome</keyword>
<evidence type="ECO:0000313" key="1">
    <source>
        <dbReference type="EMBL" id="EUB54555.1"/>
    </source>
</evidence>
<reference evidence="1 2" key="1">
    <citation type="journal article" date="2013" name="Nat. Genet.">
        <title>The genome of the hydatid tapeworm Echinococcus granulosus.</title>
        <authorList>
            <person name="Zheng H."/>
            <person name="Zhang W."/>
            <person name="Zhang L."/>
            <person name="Zhang Z."/>
            <person name="Li J."/>
            <person name="Lu G."/>
            <person name="Zhu Y."/>
            <person name="Wang Y."/>
            <person name="Huang Y."/>
            <person name="Liu J."/>
            <person name="Kang H."/>
            <person name="Chen J."/>
            <person name="Wang L."/>
            <person name="Chen A."/>
            <person name="Yu S."/>
            <person name="Gao Z."/>
            <person name="Jin L."/>
            <person name="Gu W."/>
            <person name="Wang Z."/>
            <person name="Zhao L."/>
            <person name="Shi B."/>
            <person name="Wen H."/>
            <person name="Lin R."/>
            <person name="Jones M.K."/>
            <person name="Brejova B."/>
            <person name="Vinar T."/>
            <person name="Zhao G."/>
            <person name="McManus D.P."/>
            <person name="Chen Z."/>
            <person name="Zhou Y."/>
            <person name="Wang S."/>
        </authorList>
    </citation>
    <scope>NUCLEOTIDE SEQUENCE [LARGE SCALE GENOMIC DNA]</scope>
</reference>
<accession>W6U0C1</accession>
<gene>
    <name evidence="1" type="ORF">EGR_10581</name>
</gene>
<protein>
    <submittedName>
        <fullName evidence="1">Uncharacterized protein</fullName>
    </submittedName>
</protein>
<proteinExistence type="predicted"/>
<dbReference type="Proteomes" id="UP000019149">
    <property type="component" value="Unassembled WGS sequence"/>
</dbReference>
<dbReference type="AlphaFoldDB" id="W6U0C1"/>